<dbReference type="Proteomes" id="UP000286100">
    <property type="component" value="Unassembled WGS sequence"/>
</dbReference>
<dbReference type="SUPFAM" id="SSF52540">
    <property type="entry name" value="P-loop containing nucleoside triphosphate hydrolases"/>
    <property type="match status" value="1"/>
</dbReference>
<keyword evidence="4 10" id="KW-0347">Helicase</keyword>
<dbReference type="GO" id="GO:0043138">
    <property type="term" value="F:3'-5' DNA helicase activity"/>
    <property type="evidence" value="ECO:0007669"/>
    <property type="project" value="UniProtKB-EC"/>
</dbReference>
<reference evidence="14 15" key="1">
    <citation type="submission" date="2018-09" db="EMBL/GenBank/DDBJ databases">
        <authorList>
            <person name="Zhu H."/>
        </authorList>
    </citation>
    <scope>NUCLEOTIDE SEQUENCE [LARGE SCALE GENOMIC DNA]</scope>
    <source>
        <strain evidence="14 15">K2R01-6</strain>
    </source>
</reference>
<keyword evidence="2 10" id="KW-0547">Nucleotide-binding</keyword>
<dbReference type="InterPro" id="IPR013986">
    <property type="entry name" value="DExx_box_DNA_helicase_dom_sf"/>
</dbReference>
<dbReference type="InterPro" id="IPR014017">
    <property type="entry name" value="DNA_helicase_UvrD-like_C"/>
</dbReference>
<dbReference type="Pfam" id="PF00580">
    <property type="entry name" value="UvrD-helicase"/>
    <property type="match status" value="1"/>
</dbReference>
<evidence type="ECO:0000313" key="15">
    <source>
        <dbReference type="Proteomes" id="UP000286100"/>
    </source>
</evidence>
<comment type="caution">
    <text evidence="14">The sequence shown here is derived from an EMBL/GenBank/DDBJ whole genome shotgun (WGS) entry which is preliminary data.</text>
</comment>
<keyword evidence="6" id="KW-0413">Isomerase</keyword>
<evidence type="ECO:0000256" key="6">
    <source>
        <dbReference type="ARBA" id="ARBA00023235"/>
    </source>
</evidence>
<keyword evidence="5 10" id="KW-0067">ATP-binding</keyword>
<evidence type="ECO:0000256" key="5">
    <source>
        <dbReference type="ARBA" id="ARBA00022840"/>
    </source>
</evidence>
<evidence type="ECO:0000256" key="10">
    <source>
        <dbReference type="PROSITE-ProRule" id="PRU00560"/>
    </source>
</evidence>
<gene>
    <name evidence="14" type="ORF">D3876_08590</name>
</gene>
<dbReference type="AlphaFoldDB" id="A0A418WK41"/>
<dbReference type="PANTHER" id="PTHR11070:SF59">
    <property type="entry name" value="DNA 3'-5' HELICASE"/>
    <property type="match status" value="1"/>
</dbReference>
<accession>A0A418WK41</accession>
<dbReference type="RefSeq" id="WP_119761412.1">
    <property type="nucleotide sequence ID" value="NZ_QYUM01000003.1"/>
</dbReference>
<dbReference type="PROSITE" id="PS51217">
    <property type="entry name" value="UVRD_HELICASE_CTER"/>
    <property type="match status" value="1"/>
</dbReference>
<dbReference type="GO" id="GO:0005829">
    <property type="term" value="C:cytosol"/>
    <property type="evidence" value="ECO:0007669"/>
    <property type="project" value="TreeGrafter"/>
</dbReference>
<dbReference type="OrthoDB" id="9810135at2"/>
<evidence type="ECO:0000256" key="11">
    <source>
        <dbReference type="SAM" id="MobiDB-lite"/>
    </source>
</evidence>
<comment type="similarity">
    <text evidence="1">Belongs to the helicase family. UvrD subfamily.</text>
</comment>
<evidence type="ECO:0000256" key="3">
    <source>
        <dbReference type="ARBA" id="ARBA00022801"/>
    </source>
</evidence>
<evidence type="ECO:0000259" key="12">
    <source>
        <dbReference type="PROSITE" id="PS51198"/>
    </source>
</evidence>
<dbReference type="Pfam" id="PF06114">
    <property type="entry name" value="Peptidase_M78"/>
    <property type="match status" value="1"/>
</dbReference>
<dbReference type="Pfam" id="PF12705">
    <property type="entry name" value="PDDEXK_1"/>
    <property type="match status" value="1"/>
</dbReference>
<dbReference type="GO" id="GO:0033202">
    <property type="term" value="C:DNA helicase complex"/>
    <property type="evidence" value="ECO:0007669"/>
    <property type="project" value="TreeGrafter"/>
</dbReference>
<evidence type="ECO:0000256" key="1">
    <source>
        <dbReference type="ARBA" id="ARBA00009922"/>
    </source>
</evidence>
<keyword evidence="3 10" id="KW-0378">Hydrolase</keyword>
<dbReference type="InterPro" id="IPR038726">
    <property type="entry name" value="PDDEXK_AddAB-type"/>
</dbReference>
<comment type="catalytic activity">
    <reaction evidence="7">
        <text>Couples ATP hydrolysis with the unwinding of duplex DNA by translocating in the 3'-5' direction.</text>
        <dbReference type="EC" id="5.6.2.4"/>
    </reaction>
</comment>
<feature type="domain" description="UvrD-like helicase C-terminal" evidence="13">
    <location>
        <begin position="495"/>
        <end position="775"/>
    </location>
</feature>
<dbReference type="PROSITE" id="PS51198">
    <property type="entry name" value="UVRD_HELICASE_ATP_BIND"/>
    <property type="match status" value="1"/>
</dbReference>
<dbReference type="Gene3D" id="1.10.486.10">
    <property type="entry name" value="PCRA, domain 4"/>
    <property type="match status" value="1"/>
</dbReference>
<dbReference type="Gene3D" id="3.40.50.300">
    <property type="entry name" value="P-loop containing nucleotide triphosphate hydrolases"/>
    <property type="match status" value="2"/>
</dbReference>
<dbReference type="GO" id="GO:0016787">
    <property type="term" value="F:hydrolase activity"/>
    <property type="evidence" value="ECO:0007669"/>
    <property type="project" value="UniProtKB-UniRule"/>
</dbReference>
<evidence type="ECO:0000259" key="13">
    <source>
        <dbReference type="PROSITE" id="PS51217"/>
    </source>
</evidence>
<evidence type="ECO:0000256" key="7">
    <source>
        <dbReference type="ARBA" id="ARBA00034617"/>
    </source>
</evidence>
<dbReference type="Gene3D" id="1.10.10.160">
    <property type="match status" value="1"/>
</dbReference>
<name>A0A418WK41_9SPHN</name>
<evidence type="ECO:0000256" key="9">
    <source>
        <dbReference type="ARBA" id="ARBA00048988"/>
    </source>
</evidence>
<dbReference type="EMBL" id="QYUM01000003">
    <property type="protein sequence ID" value="RJF90312.1"/>
    <property type="molecule type" value="Genomic_DNA"/>
</dbReference>
<protein>
    <recommendedName>
        <fullName evidence="8">DNA 3'-5' helicase</fullName>
        <ecNumber evidence="8">5.6.2.4</ecNumber>
    </recommendedName>
</protein>
<comment type="catalytic activity">
    <reaction evidence="9">
        <text>ATP + H2O = ADP + phosphate + H(+)</text>
        <dbReference type="Rhea" id="RHEA:13065"/>
        <dbReference type="ChEBI" id="CHEBI:15377"/>
        <dbReference type="ChEBI" id="CHEBI:15378"/>
        <dbReference type="ChEBI" id="CHEBI:30616"/>
        <dbReference type="ChEBI" id="CHEBI:43474"/>
        <dbReference type="ChEBI" id="CHEBI:456216"/>
        <dbReference type="EC" id="5.6.2.4"/>
    </reaction>
</comment>
<dbReference type="GO" id="GO:0005524">
    <property type="term" value="F:ATP binding"/>
    <property type="evidence" value="ECO:0007669"/>
    <property type="project" value="UniProtKB-UniRule"/>
</dbReference>
<dbReference type="PANTHER" id="PTHR11070">
    <property type="entry name" value="UVRD / RECB / PCRA DNA HELICASE FAMILY MEMBER"/>
    <property type="match status" value="1"/>
</dbReference>
<organism evidence="14 15">
    <name type="scientific">Sphingomonas cavernae</name>
    <dbReference type="NCBI Taxonomy" id="2320861"/>
    <lineage>
        <taxon>Bacteria</taxon>
        <taxon>Pseudomonadati</taxon>
        <taxon>Pseudomonadota</taxon>
        <taxon>Alphaproteobacteria</taxon>
        <taxon>Sphingomonadales</taxon>
        <taxon>Sphingomonadaceae</taxon>
        <taxon>Sphingomonas</taxon>
    </lineage>
</organism>
<evidence type="ECO:0000256" key="2">
    <source>
        <dbReference type="ARBA" id="ARBA00022741"/>
    </source>
</evidence>
<keyword evidence="15" id="KW-1185">Reference proteome</keyword>
<evidence type="ECO:0000313" key="14">
    <source>
        <dbReference type="EMBL" id="RJF90312.1"/>
    </source>
</evidence>
<dbReference type="InterPro" id="IPR000212">
    <property type="entry name" value="DNA_helicase_UvrD/REP"/>
</dbReference>
<dbReference type="GO" id="GO:0003677">
    <property type="term" value="F:DNA binding"/>
    <property type="evidence" value="ECO:0007669"/>
    <property type="project" value="InterPro"/>
</dbReference>
<sequence>MDAIELARQHAARLHDAVVADGTDAWNPLAVATAVAKAKELDVEPIEPGSPLLSDGRAHFDPTARAIRHEDCGDDFHKAFLISHELGHASLGDDRVEHTAHKIDPARSSEAAPVGEDRVTDYSRRQRREVQMDLFGRELLLPRHRVRALHLDGMTATQIAERLGAPFEVVAQQLLDALLLPPIAHEEPALAPAPVRQLNNEQRAAASYRGPAYLLEAGPGTGKTQTLVERVTLLVDEGVDPRSILVLTFSNKAAGELSDRIASLRPEAASAMWIGTFHAFGLDLVRRRHRDLGYDREPRLMDRSEAIALLEHEYLSLGLVHHQELWDPARPLKDMLSAISRAKDEVADATRFADLSRLMLDAATTVEEREAAERCGEVALVYERYEQLKRCAVAIDFGDLVALPVTLLESMPSIAQELRGIHQHVLVDEYQDVNRSSVRLLQLLTDGGRDLWAVGDARQAIYRFRGASSYNMSRFAEDFPGAQGGRLRVNYRSTPEIVASFSAFGQDMAAGTGDASLEANRPRSGSRPDHVTFGDNDDEADALADEILALKPSIGFRGQAVLCPGNDRLARLGGELERRGIPVLYLGNLFDRPEVKDLLALLSLLVDRRAMALVRHPTLPGLDARLGLTGAAAVVEHLRQSDVAPLAWTSRPSEITGVTDEDAAVLSDLAVVLTGFSEESRPWPVLARVLLDRTRAAALLSEADDVAGRSMGVAVWQFMGFLRAARPGQGLPIQNLLDSIRRLVMLADERDLRQLPIAAQGIDAVRLMTIHGSKGLEFPAVHVMGLNKNSMPRAARRPACPVPDGMIDGAEGGTVAIAKADHELEQECLFYVAASRARDRLLVYSATKDAGGRNRNPSPYVARLAPITQRSATKHVDRQPDPELLPLPIRVGPPLVLTTAQLDLYTRCPRRFLYTHVLGTGGKRTPTTLSRMHDIVRAVVNDMARIEPDACTQMEAEEMLAAAWSISPLAGEEYRLHREAALLLVQRFASSRAGGRRVEIEAFQAVIRDDVVTARADDVIVGSDGRHMARVVRTGHASSSAGQGLADAAFQMAAASMPHCGIEILHLSDAGPAIAVAFDANKLGKQREKLVTALAEISAGRFAPERSERTCPFCPAFYTCGPIACGSLQKNL</sequence>
<dbReference type="CDD" id="cd17932">
    <property type="entry name" value="DEXQc_UvrD"/>
    <property type="match status" value="1"/>
</dbReference>
<evidence type="ECO:0000256" key="8">
    <source>
        <dbReference type="ARBA" id="ARBA00034808"/>
    </source>
</evidence>
<proteinExistence type="inferred from homology"/>
<evidence type="ECO:0000256" key="4">
    <source>
        <dbReference type="ARBA" id="ARBA00022806"/>
    </source>
</evidence>
<feature type="region of interest" description="Disordered" evidence="11">
    <location>
        <begin position="512"/>
        <end position="536"/>
    </location>
</feature>
<dbReference type="GO" id="GO:0000725">
    <property type="term" value="P:recombinational repair"/>
    <property type="evidence" value="ECO:0007669"/>
    <property type="project" value="TreeGrafter"/>
</dbReference>
<feature type="binding site" evidence="10">
    <location>
        <begin position="217"/>
        <end position="224"/>
    </location>
    <ligand>
        <name>ATP</name>
        <dbReference type="ChEBI" id="CHEBI:30616"/>
    </ligand>
</feature>
<feature type="domain" description="UvrD-like helicase ATP-binding" evidence="12">
    <location>
        <begin position="196"/>
        <end position="494"/>
    </location>
</feature>
<dbReference type="Pfam" id="PF13361">
    <property type="entry name" value="UvrD_C"/>
    <property type="match status" value="2"/>
</dbReference>
<dbReference type="EC" id="5.6.2.4" evidence="8"/>
<dbReference type="InterPro" id="IPR010359">
    <property type="entry name" value="IrrE_HExxH"/>
</dbReference>
<dbReference type="InterPro" id="IPR027417">
    <property type="entry name" value="P-loop_NTPase"/>
</dbReference>
<dbReference type="InterPro" id="IPR014016">
    <property type="entry name" value="UvrD-like_ATP-bd"/>
</dbReference>